<dbReference type="Proteomes" id="UP000240819">
    <property type="component" value="Segment"/>
</dbReference>
<dbReference type="EMBL" id="MG649966">
    <property type="protein sequence ID" value="AUG85071.1"/>
    <property type="molecule type" value="Genomic_DNA"/>
</dbReference>
<organism evidence="1 2">
    <name type="scientific">Vibrio phage Ceto</name>
    <dbReference type="NCBI Taxonomy" id="2570300"/>
    <lineage>
        <taxon>Viruses</taxon>
        <taxon>Duplodnaviria</taxon>
        <taxon>Heunggongvirae</taxon>
        <taxon>Uroviricota</taxon>
        <taxon>Caudoviricetes</taxon>
        <taxon>Demerecviridae</taxon>
        <taxon>Ermolyevavirinae</taxon>
        <taxon>Cetovirus</taxon>
        <taxon>Cetovirus ceto</taxon>
    </lineage>
</organism>
<protein>
    <submittedName>
        <fullName evidence="1">Uncharacterized protein</fullName>
    </submittedName>
</protein>
<evidence type="ECO:0000313" key="2">
    <source>
        <dbReference type="Proteomes" id="UP000240819"/>
    </source>
</evidence>
<name>A0A2H5BGG1_9CAUD</name>
<gene>
    <name evidence="1" type="ORF">CETO_64</name>
</gene>
<proteinExistence type="predicted"/>
<reference evidence="1 2" key="1">
    <citation type="submission" date="2017-12" db="EMBL/GenBank/DDBJ databases">
        <authorList>
            <person name="Lestochi C.V."/>
            <person name="Miller K.C."/>
            <person name="Miller J.S."/>
            <person name="Stanton M.L."/>
            <person name="Broussard G.W."/>
        </authorList>
    </citation>
    <scope>NUCLEOTIDE SEQUENCE [LARGE SCALE GENOMIC DNA]</scope>
</reference>
<evidence type="ECO:0000313" key="1">
    <source>
        <dbReference type="EMBL" id="AUG85071.1"/>
    </source>
</evidence>
<sequence length="122" mass="13583">MYRFKCTASSIKPDKNGNVFTPESLKKFEGVEKPILVNYDANNVVGVVTDAIVEDGKLLIEGKLDTNISDLFVAPSYRSISSYVDPDEDHLVHTEIEVMSYGLTTNHADEDATPVQFIEENK</sequence>
<accession>A0A2H5BGG1</accession>
<keyword evidence="2" id="KW-1185">Reference proteome</keyword>